<dbReference type="InterPro" id="IPR007185">
    <property type="entry name" value="DNA_pol_a/d/e_bsu"/>
</dbReference>
<organism evidence="10 11">
    <name type="scientific">Hortaea werneckii</name>
    <name type="common">Black yeast</name>
    <name type="synonym">Cladosporium werneckii</name>
    <dbReference type="NCBI Taxonomy" id="91943"/>
    <lineage>
        <taxon>Eukaryota</taxon>
        <taxon>Fungi</taxon>
        <taxon>Dikarya</taxon>
        <taxon>Ascomycota</taxon>
        <taxon>Pezizomycotina</taxon>
        <taxon>Dothideomycetes</taxon>
        <taxon>Dothideomycetidae</taxon>
        <taxon>Mycosphaerellales</taxon>
        <taxon>Teratosphaeriaceae</taxon>
        <taxon>Hortaea</taxon>
    </lineage>
</organism>
<feature type="domain" description="DNA polymerase alpha/delta/epsilon subunit B" evidence="8">
    <location>
        <begin position="360"/>
        <end position="607"/>
    </location>
</feature>
<evidence type="ECO:0000256" key="4">
    <source>
        <dbReference type="ARBA" id="ARBA00022705"/>
    </source>
</evidence>
<proteinExistence type="inferred from homology"/>
<dbReference type="GO" id="GO:0005658">
    <property type="term" value="C:alpha DNA polymerase:primase complex"/>
    <property type="evidence" value="ECO:0007669"/>
    <property type="project" value="TreeGrafter"/>
</dbReference>
<gene>
    <name evidence="10" type="ORF">D0865_09114</name>
</gene>
<keyword evidence="4 6" id="KW-0235">DNA replication</keyword>
<reference evidence="10 11" key="1">
    <citation type="journal article" date="2018" name="BMC Genomics">
        <title>Genomic evidence for intraspecific hybridization in a clonal and extremely halotolerant yeast.</title>
        <authorList>
            <person name="Gostincar C."/>
            <person name="Stajich J.E."/>
            <person name="Zupancic J."/>
            <person name="Zalar P."/>
            <person name="Gunde-Cimerman N."/>
        </authorList>
    </citation>
    <scope>NUCLEOTIDE SEQUENCE [LARGE SCALE GENOMIC DNA]</scope>
    <source>
        <strain evidence="10 11">EXF-151</strain>
    </source>
</reference>
<comment type="caution">
    <text evidence="10">The sequence shown here is derived from an EMBL/GenBank/DDBJ whole genome shotgun (WGS) entry which is preliminary data.</text>
</comment>
<comment type="function">
    <text evidence="6">Accessory subunit of the DNA polymerase alpha complex (also known as the alpha DNA polymerase-primase complex) which plays an essential role in the initiation of DNA synthesis.</text>
</comment>
<evidence type="ECO:0000256" key="7">
    <source>
        <dbReference type="SAM" id="MobiDB-lite"/>
    </source>
</evidence>
<feature type="compositionally biased region" description="Polar residues" evidence="7">
    <location>
        <begin position="131"/>
        <end position="147"/>
    </location>
</feature>
<dbReference type="EMBL" id="QWIN01000808">
    <property type="protein sequence ID" value="RMY46713.1"/>
    <property type="molecule type" value="Genomic_DNA"/>
</dbReference>
<dbReference type="Pfam" id="PF22062">
    <property type="entry name" value="OB_DPOA2"/>
    <property type="match status" value="1"/>
</dbReference>
<dbReference type="FunFam" id="3.60.21.60:FF:000005">
    <property type="entry name" value="DNA polymerase alpha subunit B"/>
    <property type="match status" value="1"/>
</dbReference>
<dbReference type="OrthoDB" id="336885at2759"/>
<dbReference type="GO" id="GO:0003677">
    <property type="term" value="F:DNA binding"/>
    <property type="evidence" value="ECO:0007669"/>
    <property type="project" value="InterPro"/>
</dbReference>
<evidence type="ECO:0000256" key="3">
    <source>
        <dbReference type="ARBA" id="ARBA00018596"/>
    </source>
</evidence>
<comment type="similarity">
    <text evidence="2 6">Belongs to the DNA polymerase alpha subunit B family.</text>
</comment>
<dbReference type="Proteomes" id="UP000270230">
    <property type="component" value="Unassembled WGS sequence"/>
</dbReference>
<feature type="domain" description="DNA polymerase alpha subunit B OB" evidence="9">
    <location>
        <begin position="219"/>
        <end position="326"/>
    </location>
</feature>
<dbReference type="Gene3D" id="3.60.21.60">
    <property type="match status" value="2"/>
</dbReference>
<name>A0A3M7C3X5_HORWE</name>
<dbReference type="InterPro" id="IPR016722">
    <property type="entry name" value="DNA_pol_alpha_bsu"/>
</dbReference>
<accession>A0A3M7C3X5</accession>
<keyword evidence="5 6" id="KW-0539">Nucleus</keyword>
<evidence type="ECO:0000256" key="5">
    <source>
        <dbReference type="ARBA" id="ARBA00023242"/>
    </source>
</evidence>
<evidence type="ECO:0000256" key="6">
    <source>
        <dbReference type="PIRNR" id="PIRNR018300"/>
    </source>
</evidence>
<sequence>MASMQEINDAFGTTLPDDVAAELQHIVRLLDLNPQEVFFKWESYVIKMGVESTKLDLKTVRDFKKDLQDALERESRAKGQPVAHGGSAKKTSATPRATGGDVFGMLDGMVTPSVARSSGAHTKRKAANFDTPASKSTKAGLNSSPADSKTPIPARPDLPGVSFADRQNAGQIVESINGHLPAASTSVEPAAESRTKLKANVEIQKFGYKTMAMKLSEASEVLDDRIDMFTDLIQEHYQLPDTAFGNPAAQSTAEIVAVGRIACDQPNGKLNAASVVIETSRRMGAGLRIPLKFQDGVAYDVFPGKIMACRGTNVSGEYFAVAEILPIPQLPPPASSPMELDVHNDRLTDSSGDTTPLNMMVASGPYTTDTDLDFTPLHTLLDRANDTKADALILCGPFLDIEHPIVASGDFEPHLPTTTSISPDRATLPDIFRHFISRPLQTFLHSSPTTTIILVPSLRDALSKHVAWPQDRFAKPPLGLPKGVQVVTNPILLSINEILVGISTQDVLSELRRENVSLSSPQSHSEDTLARLTRHIIDQRHFFPIFPPQSRENLPALTRISGEVPDPGSEERLPLGACVDLSYVKLAEWVNVKPDLLVLPSALSLFAKVSVFLPSSLPFLAIAPNPALPLSFPLVLFLNSFSTSFESETEAGAREERNGRHKEPVVEDVTALNPGPLMKKRGAGTFAALSIQPRQLTEGEREAAETPVGHKVYERARVDVVKI</sequence>
<dbReference type="AlphaFoldDB" id="A0A3M7C3X5"/>
<dbReference type="InterPro" id="IPR054300">
    <property type="entry name" value="OB_DPOA2"/>
</dbReference>
<evidence type="ECO:0000256" key="1">
    <source>
        <dbReference type="ARBA" id="ARBA00004123"/>
    </source>
</evidence>
<dbReference type="PANTHER" id="PTHR23061:SF12">
    <property type="entry name" value="DNA POLYMERASE ALPHA SUBUNIT B"/>
    <property type="match status" value="1"/>
</dbReference>
<dbReference type="VEuPathDB" id="FungiDB:BTJ68_12790"/>
<protein>
    <recommendedName>
        <fullName evidence="3 6">DNA polymerase alpha subunit B</fullName>
    </recommendedName>
</protein>
<evidence type="ECO:0000313" key="11">
    <source>
        <dbReference type="Proteomes" id="UP000270230"/>
    </source>
</evidence>
<evidence type="ECO:0000256" key="2">
    <source>
        <dbReference type="ARBA" id="ARBA00007299"/>
    </source>
</evidence>
<dbReference type="PANTHER" id="PTHR23061">
    <property type="entry name" value="DNA POLYMERASE 2 ALPHA 70 KDA SUBUNIT"/>
    <property type="match status" value="1"/>
</dbReference>
<dbReference type="Pfam" id="PF04042">
    <property type="entry name" value="DNA_pol_E_B"/>
    <property type="match status" value="1"/>
</dbReference>
<dbReference type="GO" id="GO:0006270">
    <property type="term" value="P:DNA replication initiation"/>
    <property type="evidence" value="ECO:0007669"/>
    <property type="project" value="TreeGrafter"/>
</dbReference>
<comment type="subcellular location">
    <subcellularLocation>
        <location evidence="1 6">Nucleus</location>
    </subcellularLocation>
</comment>
<evidence type="ECO:0000259" key="8">
    <source>
        <dbReference type="Pfam" id="PF04042"/>
    </source>
</evidence>
<feature type="region of interest" description="Disordered" evidence="7">
    <location>
        <begin position="71"/>
        <end position="99"/>
    </location>
</feature>
<evidence type="ECO:0000259" key="9">
    <source>
        <dbReference type="Pfam" id="PF22062"/>
    </source>
</evidence>
<feature type="region of interest" description="Disordered" evidence="7">
    <location>
        <begin position="115"/>
        <end position="163"/>
    </location>
</feature>
<evidence type="ECO:0000313" key="10">
    <source>
        <dbReference type="EMBL" id="RMY46713.1"/>
    </source>
</evidence>
<dbReference type="PIRSF" id="PIRSF018300">
    <property type="entry name" value="DNA_pol_alph_2"/>
    <property type="match status" value="1"/>
</dbReference>